<dbReference type="RefSeq" id="WP_275470930.1">
    <property type="nucleotide sequence ID" value="NZ_JAPDSH010000002.1"/>
</dbReference>
<dbReference type="PANTHER" id="PTHR30337">
    <property type="entry name" value="COMPONENT OF ATP-DEPENDENT DSDNA EXONUCLEASE"/>
    <property type="match status" value="1"/>
</dbReference>
<evidence type="ECO:0000313" key="4">
    <source>
        <dbReference type="Proteomes" id="UP001147148"/>
    </source>
</evidence>
<keyword evidence="1" id="KW-0378">Hydrolase</keyword>
<dbReference type="PIRSF" id="PIRSF033091">
    <property type="entry name" value="Pesterase_YhaO"/>
    <property type="match status" value="1"/>
</dbReference>
<evidence type="ECO:0000313" key="3">
    <source>
        <dbReference type="EMBL" id="MDF0479279.1"/>
    </source>
</evidence>
<sequence>MKILHIADLHMDQAFEGLGKLPGEMRKKLALENQDVWMNLVDLAIGRKVDMVVIAGDTFHQPNVPVNTQHHFIKGLSKLENMTIPVVLTFGNHDYYISEKYWFEFPSNVYVMTSEEVDTVQFRLKTGEMVSVSGFSYESKWLQESKSKEFPVRCSDSDYHIGVYHGQLQTGKVEMDRYAPFNISELKQLGYDYWAMGHIHQPQILSEEPLMVYPGSPVGHTKKERSSKGAVLVDLGSKDVKIEWLPVATTSWQSCKISLNSVDTLSECLVETEEQFKKIDWEGKKLTLAMLEWYDIPEKLRYEISEELEQQEVLMYLQERLYHATTGKVWLASLNQEPLEKTEHLPLGLSDQLIQEEILAVDSTDGFYNAVSDLFRQPELRQLIEQDDNFKEAVYYETYQHLLNDLGGRGATIYEN</sequence>
<dbReference type="PANTHER" id="PTHR30337:SF7">
    <property type="entry name" value="PHOSPHOESTERASE"/>
    <property type="match status" value="1"/>
</dbReference>
<evidence type="ECO:0000256" key="1">
    <source>
        <dbReference type="ARBA" id="ARBA00022801"/>
    </source>
</evidence>
<evidence type="ECO:0000259" key="2">
    <source>
        <dbReference type="Pfam" id="PF00149"/>
    </source>
</evidence>
<keyword evidence="4" id="KW-1185">Reference proteome</keyword>
<protein>
    <submittedName>
        <fullName evidence="3">Metallophosphoesterase</fullName>
    </submittedName>
</protein>
<dbReference type="Pfam" id="PF00149">
    <property type="entry name" value="Metallophos"/>
    <property type="match status" value="1"/>
</dbReference>
<name>A0ABT5WZU7_9ENTE</name>
<dbReference type="EMBL" id="JAPDSH010000002">
    <property type="protein sequence ID" value="MDF0479279.1"/>
    <property type="molecule type" value="Genomic_DNA"/>
</dbReference>
<dbReference type="InterPro" id="IPR041796">
    <property type="entry name" value="Mre11_N"/>
</dbReference>
<comment type="caution">
    <text evidence="3">The sequence shown here is derived from an EMBL/GenBank/DDBJ whole genome shotgun (WGS) entry which is preliminary data.</text>
</comment>
<dbReference type="SUPFAM" id="SSF56300">
    <property type="entry name" value="Metallo-dependent phosphatases"/>
    <property type="match status" value="1"/>
</dbReference>
<dbReference type="CDD" id="cd00840">
    <property type="entry name" value="MPP_Mre11_N"/>
    <property type="match status" value="1"/>
</dbReference>
<dbReference type="InterPro" id="IPR004843">
    <property type="entry name" value="Calcineurin-like_PHP"/>
</dbReference>
<dbReference type="InterPro" id="IPR014576">
    <property type="entry name" value="Pesterase_YhaO"/>
</dbReference>
<dbReference type="Proteomes" id="UP001147148">
    <property type="component" value="Unassembled WGS sequence"/>
</dbReference>
<feature type="domain" description="Calcineurin-like phosphoesterase" evidence="2">
    <location>
        <begin position="1"/>
        <end position="202"/>
    </location>
</feature>
<gene>
    <name evidence="3" type="ORF">OL233_03165</name>
</gene>
<reference evidence="3" key="1">
    <citation type="submission" date="2022-10" db="EMBL/GenBank/DDBJ databases">
        <title>Vagococcus sp. isolated from poultry meat.</title>
        <authorList>
            <person name="Johansson P."/>
            <person name="Bjorkroth J."/>
        </authorList>
    </citation>
    <scope>NUCLEOTIDE SEQUENCE</scope>
    <source>
        <strain evidence="3">PNs007</strain>
    </source>
</reference>
<proteinExistence type="predicted"/>
<dbReference type="InterPro" id="IPR050535">
    <property type="entry name" value="DNA_Repair-Maintenance_Comp"/>
</dbReference>
<accession>A0ABT5WZU7</accession>
<organism evidence="3 4">
    <name type="scientific">Vagococcus proximus</name>
    <dbReference type="NCBI Taxonomy" id="2991417"/>
    <lineage>
        <taxon>Bacteria</taxon>
        <taxon>Bacillati</taxon>
        <taxon>Bacillota</taxon>
        <taxon>Bacilli</taxon>
        <taxon>Lactobacillales</taxon>
        <taxon>Enterococcaceae</taxon>
        <taxon>Vagococcus</taxon>
    </lineage>
</organism>
<dbReference type="Gene3D" id="3.60.21.10">
    <property type="match status" value="1"/>
</dbReference>
<dbReference type="InterPro" id="IPR029052">
    <property type="entry name" value="Metallo-depent_PP-like"/>
</dbReference>